<feature type="domain" description="Glycoside hydrolase family 3 N-terminal" evidence="4">
    <location>
        <begin position="34"/>
        <end position="331"/>
    </location>
</feature>
<dbReference type="InterPro" id="IPR036962">
    <property type="entry name" value="Glyco_hydro_3_N_sf"/>
</dbReference>
<name>A0A916TEQ6_9MICO</name>
<dbReference type="GO" id="GO:0005975">
    <property type="term" value="P:carbohydrate metabolic process"/>
    <property type="evidence" value="ECO:0007669"/>
    <property type="project" value="InterPro"/>
</dbReference>
<dbReference type="PROSITE" id="PS00775">
    <property type="entry name" value="GLYCOSYL_HYDROL_F3"/>
    <property type="match status" value="1"/>
</dbReference>
<dbReference type="RefSeq" id="WP_188838263.1">
    <property type="nucleotide sequence ID" value="NZ_BMHI01000005.1"/>
</dbReference>
<dbReference type="GO" id="GO:0004553">
    <property type="term" value="F:hydrolase activity, hydrolyzing O-glycosyl compounds"/>
    <property type="evidence" value="ECO:0007669"/>
    <property type="project" value="InterPro"/>
</dbReference>
<reference evidence="5" key="2">
    <citation type="submission" date="2020-09" db="EMBL/GenBank/DDBJ databases">
        <authorList>
            <person name="Sun Q."/>
            <person name="Zhou Y."/>
        </authorList>
    </citation>
    <scope>NUCLEOTIDE SEQUENCE</scope>
    <source>
        <strain evidence="5">CGMCC 1.15085</strain>
    </source>
</reference>
<dbReference type="PANTHER" id="PTHR30480">
    <property type="entry name" value="BETA-HEXOSAMINIDASE-RELATED"/>
    <property type="match status" value="1"/>
</dbReference>
<keyword evidence="3" id="KW-0326">Glycosidase</keyword>
<dbReference type="Gene3D" id="3.20.20.300">
    <property type="entry name" value="Glycoside hydrolase, family 3, N-terminal domain"/>
    <property type="match status" value="1"/>
</dbReference>
<accession>A0A916TEQ6</accession>
<evidence type="ECO:0000256" key="2">
    <source>
        <dbReference type="ARBA" id="ARBA00022801"/>
    </source>
</evidence>
<dbReference type="InterPro" id="IPR019800">
    <property type="entry name" value="Glyco_hydro_3_AS"/>
</dbReference>
<proteinExistence type="inferred from homology"/>
<dbReference type="GO" id="GO:0009254">
    <property type="term" value="P:peptidoglycan turnover"/>
    <property type="evidence" value="ECO:0007669"/>
    <property type="project" value="TreeGrafter"/>
</dbReference>
<dbReference type="EMBL" id="BMHI01000005">
    <property type="protein sequence ID" value="GGB40817.1"/>
    <property type="molecule type" value="Genomic_DNA"/>
</dbReference>
<dbReference type="InterPro" id="IPR050226">
    <property type="entry name" value="NagZ_Beta-hexosaminidase"/>
</dbReference>
<dbReference type="SUPFAM" id="SSF51445">
    <property type="entry name" value="(Trans)glycosidases"/>
    <property type="match status" value="1"/>
</dbReference>
<dbReference type="InterPro" id="IPR017853">
    <property type="entry name" value="GH"/>
</dbReference>
<gene>
    <name evidence="5" type="ORF">GCM10011492_34550</name>
</gene>
<keyword evidence="6" id="KW-1185">Reference proteome</keyword>
<dbReference type="PANTHER" id="PTHR30480:SF16">
    <property type="entry name" value="GLYCOSIDE HYDROLASE FAMILY 3 DOMAIN PROTEIN"/>
    <property type="match status" value="1"/>
</dbReference>
<evidence type="ECO:0000256" key="1">
    <source>
        <dbReference type="ARBA" id="ARBA00005336"/>
    </source>
</evidence>
<reference evidence="5" key="1">
    <citation type="journal article" date="2014" name="Int. J. Syst. Evol. Microbiol.">
        <title>Complete genome sequence of Corynebacterium casei LMG S-19264T (=DSM 44701T), isolated from a smear-ripened cheese.</title>
        <authorList>
            <consortium name="US DOE Joint Genome Institute (JGI-PGF)"/>
            <person name="Walter F."/>
            <person name="Albersmeier A."/>
            <person name="Kalinowski J."/>
            <person name="Ruckert C."/>
        </authorList>
    </citation>
    <scope>NUCLEOTIDE SEQUENCE</scope>
    <source>
        <strain evidence="5">CGMCC 1.15085</strain>
    </source>
</reference>
<protein>
    <recommendedName>
        <fullName evidence="4">Glycoside hydrolase family 3 N-terminal domain-containing protein</fullName>
    </recommendedName>
</protein>
<comment type="similarity">
    <text evidence="1">Belongs to the glycosyl hydrolase 3 family.</text>
</comment>
<evidence type="ECO:0000313" key="6">
    <source>
        <dbReference type="Proteomes" id="UP000636793"/>
    </source>
</evidence>
<keyword evidence="2" id="KW-0378">Hydrolase</keyword>
<organism evidence="5 6">
    <name type="scientific">Flexivirga endophytica</name>
    <dbReference type="NCBI Taxonomy" id="1849103"/>
    <lineage>
        <taxon>Bacteria</taxon>
        <taxon>Bacillati</taxon>
        <taxon>Actinomycetota</taxon>
        <taxon>Actinomycetes</taxon>
        <taxon>Micrococcales</taxon>
        <taxon>Dermacoccaceae</taxon>
        <taxon>Flexivirga</taxon>
    </lineage>
</organism>
<dbReference type="AlphaFoldDB" id="A0A916TEQ6"/>
<evidence type="ECO:0000313" key="5">
    <source>
        <dbReference type="EMBL" id="GGB40817.1"/>
    </source>
</evidence>
<sequence>MTTDPRVDQLVHAVLKPGFAGTTEPPPWLADAIQRGLGGVVYFSHNIGDVEATAALSARLHDLGDVLIATDEEGGIVSRLGARGGSPHVGAAMLGRVDDVAATRAVGAAIGADLLASGIDIDLAPVVDVNSNPANPVIGVRSFGSTPDLVSRHAVAYAEGLQATGVAATAKHFPGHGDTAVDSHVGLPRVDASLEVLREREMAPFAAAVDAGVRAVMTAHVIVPALDPTRPATISAAALSMLRDDLGFDGVIMTDALDMGAIRDTIGLGEGCVQALLAGADLLGLGNPVLGATDSDKDARVFAEAHGAVLAAVREGRLPVERLEAAAHRVDALRHWRRTRPAHTTAADGSPDRSVASRALATRGRIGVPRGPLQVLDIRRQRNVAAGALSSSTVRAVLDGAPGSTLTTAFVLPDAVEGHAEETQLALRADLPVADVVVMGAPGHDLEQDEQLRRCVSANPRVLVLVTGFATGTEELSGAQQVIWTFGDSLPTAVAVAALLHR</sequence>
<dbReference type="InterPro" id="IPR001764">
    <property type="entry name" value="Glyco_hydro_3_N"/>
</dbReference>
<dbReference type="Proteomes" id="UP000636793">
    <property type="component" value="Unassembled WGS sequence"/>
</dbReference>
<comment type="caution">
    <text evidence="5">The sequence shown here is derived from an EMBL/GenBank/DDBJ whole genome shotgun (WGS) entry which is preliminary data.</text>
</comment>
<dbReference type="Pfam" id="PF00933">
    <property type="entry name" value="Glyco_hydro_3"/>
    <property type="match status" value="1"/>
</dbReference>
<evidence type="ECO:0000256" key="3">
    <source>
        <dbReference type="ARBA" id="ARBA00023295"/>
    </source>
</evidence>
<evidence type="ECO:0000259" key="4">
    <source>
        <dbReference type="Pfam" id="PF00933"/>
    </source>
</evidence>